<dbReference type="AlphaFoldDB" id="A0A6A4M031"/>
<sequence length="175" mass="19396">MDSLLPTTPRNALFFYTIWLLCLVPITQGADPTFSYINCPNTNLTTTGTYAPNSTYKTNLDSLLSVLVSNSNASNGFYNYTAGSSPPDVAYGLFLCRGDLTVAVCRDCVTYASRDVVQQCPSAKRVMIWYDECWLRYSNESIFAAQETSDQSVVLVNTQNMMNATHYSEVLGEVL</sequence>
<proteinExistence type="predicted"/>
<dbReference type="CDD" id="cd23509">
    <property type="entry name" value="Gnk2-like"/>
    <property type="match status" value="1"/>
</dbReference>
<gene>
    <name evidence="5" type="ORF">C3L33_06378</name>
</gene>
<organism evidence="5 6">
    <name type="scientific">Rhododendron williamsianum</name>
    <dbReference type="NCBI Taxonomy" id="262921"/>
    <lineage>
        <taxon>Eukaryota</taxon>
        <taxon>Viridiplantae</taxon>
        <taxon>Streptophyta</taxon>
        <taxon>Embryophyta</taxon>
        <taxon>Tracheophyta</taxon>
        <taxon>Spermatophyta</taxon>
        <taxon>Magnoliopsida</taxon>
        <taxon>eudicotyledons</taxon>
        <taxon>Gunneridae</taxon>
        <taxon>Pentapetalae</taxon>
        <taxon>asterids</taxon>
        <taxon>Ericales</taxon>
        <taxon>Ericaceae</taxon>
        <taxon>Ericoideae</taxon>
        <taxon>Rhodoreae</taxon>
        <taxon>Rhododendron</taxon>
    </lineage>
</organism>
<reference evidence="5 6" key="1">
    <citation type="journal article" date="2019" name="Genome Biol. Evol.">
        <title>The Rhododendron genome and chromosomal organization provide insight into shared whole-genome duplications across the heath family (Ericaceae).</title>
        <authorList>
            <person name="Soza V.L."/>
            <person name="Lindsley D."/>
            <person name="Waalkes A."/>
            <person name="Ramage E."/>
            <person name="Patwardhan R.P."/>
            <person name="Burton J.N."/>
            <person name="Adey A."/>
            <person name="Kumar A."/>
            <person name="Qiu R."/>
            <person name="Shendure J."/>
            <person name="Hall B."/>
        </authorList>
    </citation>
    <scope>NUCLEOTIDE SEQUENCE [LARGE SCALE GENOMIC DNA]</scope>
    <source>
        <strain evidence="5">RSF 1966-606</strain>
    </source>
</reference>
<feature type="domain" description="Gnk2-homologous" evidence="4">
    <location>
        <begin position="38"/>
        <end position="142"/>
    </location>
</feature>
<dbReference type="FunFam" id="3.30.430.20:FF:000003">
    <property type="entry name" value="Cysteine-rich RLK (RECEPTOR-like protein kinase) 10"/>
    <property type="match status" value="1"/>
</dbReference>
<dbReference type="Proteomes" id="UP000428333">
    <property type="component" value="Linkage Group LG04"/>
</dbReference>
<feature type="non-terminal residue" evidence="5">
    <location>
        <position position="1"/>
    </location>
</feature>
<keyword evidence="2" id="KW-0677">Repeat</keyword>
<evidence type="ECO:0000313" key="6">
    <source>
        <dbReference type="Proteomes" id="UP000428333"/>
    </source>
</evidence>
<dbReference type="Gene3D" id="3.30.430.20">
    <property type="entry name" value="Gnk2 domain, C-X8-C-X2-C motif"/>
    <property type="match status" value="1"/>
</dbReference>
<dbReference type="Pfam" id="PF01657">
    <property type="entry name" value="Stress-antifung"/>
    <property type="match status" value="1"/>
</dbReference>
<comment type="caution">
    <text evidence="5">The sequence shown here is derived from an EMBL/GenBank/DDBJ whole genome shotgun (WGS) entry which is preliminary data.</text>
</comment>
<keyword evidence="1 3" id="KW-0732">Signal</keyword>
<evidence type="ECO:0000256" key="1">
    <source>
        <dbReference type="ARBA" id="ARBA00022729"/>
    </source>
</evidence>
<protein>
    <recommendedName>
        <fullName evidence="4">Gnk2-homologous domain-containing protein</fullName>
    </recommendedName>
</protein>
<name>A0A6A4M031_9ERIC</name>
<evidence type="ECO:0000313" key="5">
    <source>
        <dbReference type="EMBL" id="KAE9461714.1"/>
    </source>
</evidence>
<dbReference type="InterPro" id="IPR038408">
    <property type="entry name" value="GNK2_sf"/>
</dbReference>
<keyword evidence="6" id="KW-1185">Reference proteome</keyword>
<dbReference type="EMBL" id="QEFC01000946">
    <property type="protein sequence ID" value="KAE9461714.1"/>
    <property type="molecule type" value="Genomic_DNA"/>
</dbReference>
<evidence type="ECO:0000256" key="2">
    <source>
        <dbReference type="ARBA" id="ARBA00022737"/>
    </source>
</evidence>
<dbReference type="InterPro" id="IPR002902">
    <property type="entry name" value="GNK2"/>
</dbReference>
<dbReference type="PROSITE" id="PS51473">
    <property type="entry name" value="GNK2"/>
    <property type="match status" value="1"/>
</dbReference>
<dbReference type="OrthoDB" id="688481at2759"/>
<dbReference type="PANTHER" id="PTHR32099">
    <property type="entry name" value="CYSTEINE-RICH REPEAT SECRETORY PROTEIN"/>
    <property type="match status" value="1"/>
</dbReference>
<evidence type="ECO:0000259" key="4">
    <source>
        <dbReference type="PROSITE" id="PS51473"/>
    </source>
</evidence>
<accession>A0A6A4M031</accession>
<dbReference type="PANTHER" id="PTHR32099:SF42">
    <property type="entry name" value="CYSTEINE-RICH RECEPTOR-LIKE PROTEIN KINASE 9-RELATED"/>
    <property type="match status" value="1"/>
</dbReference>
<evidence type="ECO:0000256" key="3">
    <source>
        <dbReference type="SAM" id="SignalP"/>
    </source>
</evidence>
<feature type="chain" id="PRO_5025642822" description="Gnk2-homologous domain-containing protein" evidence="3">
    <location>
        <begin position="30"/>
        <end position="175"/>
    </location>
</feature>
<feature type="signal peptide" evidence="3">
    <location>
        <begin position="1"/>
        <end position="29"/>
    </location>
</feature>